<name>A0A069CXR3_9BACE</name>
<dbReference type="GO" id="GO:0005524">
    <property type="term" value="F:ATP binding"/>
    <property type="evidence" value="ECO:0007669"/>
    <property type="project" value="UniProtKB-UniRule"/>
</dbReference>
<protein>
    <recommendedName>
        <fullName evidence="4">Corrinoid adenosyltransferase</fullName>
        <ecNumber evidence="4">2.5.1.17</ecNumber>
    </recommendedName>
    <alternativeName>
        <fullName evidence="4">Cob(II)alamin adenosyltransferase</fullName>
    </alternativeName>
    <alternativeName>
        <fullName evidence="4">Cob(II)yrinic acid a,c-diamide adenosyltransferase</fullName>
    </alternativeName>
    <alternativeName>
        <fullName evidence="4">Cobinamide/cobalamin adenosyltransferase</fullName>
    </alternativeName>
</protein>
<keyword evidence="2 4" id="KW-0547">Nucleotide-binding</keyword>
<keyword evidence="7" id="KW-1185">Reference proteome</keyword>
<dbReference type="SUPFAM" id="SSF89028">
    <property type="entry name" value="Cobalamin adenosyltransferase-like"/>
    <property type="match status" value="1"/>
</dbReference>
<feature type="domain" description="Cobalamin adenosyltransferase-like" evidence="5">
    <location>
        <begin position="4"/>
        <end position="168"/>
    </location>
</feature>
<evidence type="ECO:0000256" key="2">
    <source>
        <dbReference type="ARBA" id="ARBA00022741"/>
    </source>
</evidence>
<comment type="similarity">
    <text evidence="4">Belongs to the Cob(I)alamin adenosyltransferase family.</text>
</comment>
<dbReference type="Proteomes" id="UP000027601">
    <property type="component" value="Unassembled WGS sequence"/>
</dbReference>
<keyword evidence="1 4" id="KW-0808">Transferase</keyword>
<dbReference type="Pfam" id="PF01923">
    <property type="entry name" value="Cob_adeno_trans"/>
    <property type="match status" value="1"/>
</dbReference>
<dbReference type="InterPro" id="IPR016030">
    <property type="entry name" value="CblAdoTrfase-like"/>
</dbReference>
<comment type="pathway">
    <text evidence="4">Cofactor biosynthesis; adenosylcobalamin biosynthesis; adenosylcobalamin from cob(II)yrinate a,c-diamide: step 2/7.</text>
</comment>
<dbReference type="RefSeq" id="WP_024995561.1">
    <property type="nucleotide sequence ID" value="NZ_BAJS01000002.1"/>
</dbReference>
<dbReference type="AlphaFoldDB" id="A0A069CXR3"/>
<evidence type="ECO:0000313" key="6">
    <source>
        <dbReference type="EMBL" id="GAK35388.1"/>
    </source>
</evidence>
<comment type="catalytic activity">
    <reaction evidence="4">
        <text>2 cob(II)alamin + reduced [electron-transfer flavoprotein] + 2 ATP = 2 adenosylcob(III)alamin + 2 triphosphate + oxidized [electron-transfer flavoprotein] + 3 H(+)</text>
        <dbReference type="Rhea" id="RHEA:28671"/>
        <dbReference type="Rhea" id="RHEA-COMP:10685"/>
        <dbReference type="Rhea" id="RHEA-COMP:10686"/>
        <dbReference type="ChEBI" id="CHEBI:15378"/>
        <dbReference type="ChEBI" id="CHEBI:16304"/>
        <dbReference type="ChEBI" id="CHEBI:18036"/>
        <dbReference type="ChEBI" id="CHEBI:18408"/>
        <dbReference type="ChEBI" id="CHEBI:30616"/>
        <dbReference type="ChEBI" id="CHEBI:57692"/>
        <dbReference type="ChEBI" id="CHEBI:58307"/>
        <dbReference type="EC" id="2.5.1.17"/>
    </reaction>
</comment>
<dbReference type="Gene3D" id="1.20.1200.10">
    <property type="entry name" value="Cobalamin adenosyltransferase-like"/>
    <property type="match status" value="1"/>
</dbReference>
<dbReference type="GO" id="GO:0009236">
    <property type="term" value="P:cobalamin biosynthetic process"/>
    <property type="evidence" value="ECO:0007669"/>
    <property type="project" value="UniProtKB-UniRule"/>
</dbReference>
<dbReference type="STRING" id="1121097.GCA_000428125_01129"/>
<dbReference type="OrthoDB" id="9778896at2"/>
<gene>
    <name evidence="6" type="ORF">JCM15093_480</name>
</gene>
<keyword evidence="3 4" id="KW-0067">ATP-binding</keyword>
<dbReference type="eggNOG" id="COG2096">
    <property type="taxonomic scope" value="Bacteria"/>
</dbReference>
<reference evidence="6 7" key="1">
    <citation type="journal article" date="2015" name="Microbes Environ.">
        <title>Distribution and evolution of nitrogen fixation genes in the phylum bacteroidetes.</title>
        <authorList>
            <person name="Inoue J."/>
            <person name="Oshima K."/>
            <person name="Suda W."/>
            <person name="Sakamoto M."/>
            <person name="Iino T."/>
            <person name="Noda S."/>
            <person name="Hongoh Y."/>
            <person name="Hattori M."/>
            <person name="Ohkuma M."/>
        </authorList>
    </citation>
    <scope>NUCLEOTIDE SEQUENCE [LARGE SCALE GENOMIC DNA]</scope>
    <source>
        <strain evidence="6 7">JCM 15093</strain>
    </source>
</reference>
<dbReference type="NCBIfam" id="TIGR00636">
    <property type="entry name" value="PduO_Nterm"/>
    <property type="match status" value="1"/>
</dbReference>
<comment type="caution">
    <text evidence="6">The sequence shown here is derived from an EMBL/GenBank/DDBJ whole genome shotgun (WGS) entry which is preliminary data.</text>
</comment>
<evidence type="ECO:0000256" key="3">
    <source>
        <dbReference type="ARBA" id="ARBA00022840"/>
    </source>
</evidence>
<sequence>MSKIYTKGGDKGRTGIHGGTRVEKDDIRIEANGCLDELNAVLGIVRSLLPPHHEFQDTLHTIQRELMVVMSHVATPAAIRNENPNRIPDDMTIRCEQEIDRLKELLRDNDYFVLPGGTLPSAQLQFARTVARRAERRLWTLNRQDELPGEILRFMNRLSDLLFVMARYEMQQQNLPEERWQAFAYKRKSKT</sequence>
<dbReference type="EC" id="2.5.1.17" evidence="4"/>
<dbReference type="GO" id="GO:0008817">
    <property type="term" value="F:corrinoid adenosyltransferase activity"/>
    <property type="evidence" value="ECO:0007669"/>
    <property type="project" value="UniProtKB-UniRule"/>
</dbReference>
<dbReference type="EMBL" id="BAJS01000002">
    <property type="protein sequence ID" value="GAK35388.1"/>
    <property type="molecule type" value="Genomic_DNA"/>
</dbReference>
<comment type="catalytic activity">
    <reaction evidence="4">
        <text>2 cob(II)yrinate a,c diamide + reduced [electron-transfer flavoprotein] + 2 ATP = 2 adenosylcob(III)yrinate a,c-diamide + 2 triphosphate + oxidized [electron-transfer flavoprotein] + 3 H(+)</text>
        <dbReference type="Rhea" id="RHEA:11528"/>
        <dbReference type="Rhea" id="RHEA-COMP:10685"/>
        <dbReference type="Rhea" id="RHEA-COMP:10686"/>
        <dbReference type="ChEBI" id="CHEBI:15378"/>
        <dbReference type="ChEBI" id="CHEBI:18036"/>
        <dbReference type="ChEBI" id="CHEBI:30616"/>
        <dbReference type="ChEBI" id="CHEBI:57692"/>
        <dbReference type="ChEBI" id="CHEBI:58307"/>
        <dbReference type="ChEBI" id="CHEBI:58503"/>
        <dbReference type="ChEBI" id="CHEBI:58537"/>
        <dbReference type="EC" id="2.5.1.17"/>
    </reaction>
</comment>
<evidence type="ECO:0000259" key="5">
    <source>
        <dbReference type="Pfam" id="PF01923"/>
    </source>
</evidence>
<dbReference type="UniPathway" id="UPA00148">
    <property type="reaction ID" value="UER00233"/>
</dbReference>
<dbReference type="PANTHER" id="PTHR12213">
    <property type="entry name" value="CORRINOID ADENOSYLTRANSFERASE"/>
    <property type="match status" value="1"/>
</dbReference>
<evidence type="ECO:0000313" key="7">
    <source>
        <dbReference type="Proteomes" id="UP000027601"/>
    </source>
</evidence>
<dbReference type="PANTHER" id="PTHR12213:SF0">
    <property type="entry name" value="CORRINOID ADENOSYLTRANSFERASE MMAB"/>
    <property type="match status" value="1"/>
</dbReference>
<organism evidence="6 7">
    <name type="scientific">Bacteroides graminisolvens DSM 19988 = JCM 15093</name>
    <dbReference type="NCBI Taxonomy" id="1121097"/>
    <lineage>
        <taxon>Bacteria</taxon>
        <taxon>Pseudomonadati</taxon>
        <taxon>Bacteroidota</taxon>
        <taxon>Bacteroidia</taxon>
        <taxon>Bacteroidales</taxon>
        <taxon>Bacteroidaceae</taxon>
        <taxon>Bacteroides</taxon>
    </lineage>
</organism>
<accession>A0A069CXR3</accession>
<evidence type="ECO:0000256" key="4">
    <source>
        <dbReference type="RuleBase" id="RU366026"/>
    </source>
</evidence>
<evidence type="ECO:0000256" key="1">
    <source>
        <dbReference type="ARBA" id="ARBA00022679"/>
    </source>
</evidence>
<keyword evidence="4" id="KW-0169">Cobalamin biosynthesis</keyword>
<dbReference type="InterPro" id="IPR029499">
    <property type="entry name" value="PduO-typ"/>
</dbReference>
<proteinExistence type="inferred from homology"/>
<dbReference type="InterPro" id="IPR036451">
    <property type="entry name" value="CblAdoTrfase-like_sf"/>
</dbReference>